<accession>A0A0A3JST9</accession>
<dbReference type="GO" id="GO:0006302">
    <property type="term" value="P:double-strand break repair"/>
    <property type="evidence" value="ECO:0007669"/>
    <property type="project" value="TreeGrafter"/>
</dbReference>
<evidence type="ECO:0000313" key="7">
    <source>
        <dbReference type="Proteomes" id="UP000030595"/>
    </source>
</evidence>
<name>A0A0A3JST9_9BACL</name>
<dbReference type="InterPro" id="IPR027417">
    <property type="entry name" value="P-loop_NTPase"/>
</dbReference>
<dbReference type="InterPro" id="IPR001650">
    <property type="entry name" value="Helicase_C-like"/>
</dbReference>
<dbReference type="GO" id="GO:0006310">
    <property type="term" value="P:DNA recombination"/>
    <property type="evidence" value="ECO:0007669"/>
    <property type="project" value="TreeGrafter"/>
</dbReference>
<sequence>MYYKLNKTNQFRSYRGLIIEAQIQDFFIGRIWTRTNTPFPQEKIDAYIRYGYFRLLKAISNKTTNSILFKRKQYRCNRCQNDNQQEFIEFNCARCESICAYCRHCISMGRMSSCTELIRWNGPAKRLKKQHVLAWEGQFTDLQEKASKELVESIKKKKDHLLVAVCGAGKTEILFPGVHYALNKGLRVCIATPRTDVVLELFPRFQKVFPQTTIHALYGGAPNKTGFAELILATTHQLYRFEEAFDVVIVDEADAFPYTFDESLQKAVMKARKVNAPIVLVTATPSAQILLRTKKESWGVSFIPRRYHGKPLPVPRFEALWNYGKWIEKGRIPTKLREWTEKRIEKNEPFLIFFPTIRLMEIAAPLFEEIHPQILSVHAEDPYRKEKVMKLRNEGIPGLLTTTILERGVTIKNVQVAVVGAESKIFTSSALIQISGRVGRNIHFADGDIVYFHHGITVEMDMAKKEIMRLNQMGFGEACK</sequence>
<dbReference type="InterPro" id="IPR006935">
    <property type="entry name" value="Helicase/UvrB_N"/>
</dbReference>
<evidence type="ECO:0000256" key="1">
    <source>
        <dbReference type="ARBA" id="ARBA00022741"/>
    </source>
</evidence>
<evidence type="ECO:0000256" key="2">
    <source>
        <dbReference type="ARBA" id="ARBA00022840"/>
    </source>
</evidence>
<reference evidence="6 7" key="1">
    <citation type="submission" date="2014-02" db="EMBL/GenBank/DDBJ databases">
        <title>Draft genome sequence of Lysinibacillus massiliensis CCUG 49529.</title>
        <authorList>
            <person name="Zhang F."/>
            <person name="Wang G."/>
            <person name="Zhang L."/>
        </authorList>
    </citation>
    <scope>NUCLEOTIDE SEQUENCE [LARGE SCALE GENOMIC DNA]</scope>
    <source>
        <strain evidence="6 7">CCUG 49529</strain>
    </source>
</reference>
<dbReference type="SMART" id="SM00487">
    <property type="entry name" value="DEXDc"/>
    <property type="match status" value="1"/>
</dbReference>
<keyword evidence="7" id="KW-1185">Reference proteome</keyword>
<keyword evidence="1" id="KW-0547">Nucleotide-binding</keyword>
<dbReference type="InterPro" id="IPR014001">
    <property type="entry name" value="Helicase_ATP-bd"/>
</dbReference>
<keyword evidence="3" id="KW-0238">DNA-binding</keyword>
<comment type="caution">
    <text evidence="6">The sequence shown here is derived from an EMBL/GenBank/DDBJ whole genome shotgun (WGS) entry which is preliminary data.</text>
</comment>
<gene>
    <name evidence="6" type="ORF">CD30_13520</name>
</gene>
<dbReference type="GO" id="GO:0043138">
    <property type="term" value="F:3'-5' DNA helicase activity"/>
    <property type="evidence" value="ECO:0007669"/>
    <property type="project" value="TreeGrafter"/>
</dbReference>
<dbReference type="Pfam" id="PF04851">
    <property type="entry name" value="ResIII"/>
    <property type="match status" value="1"/>
</dbReference>
<feature type="domain" description="Helicase ATP-binding" evidence="4">
    <location>
        <begin position="151"/>
        <end position="291"/>
    </location>
</feature>
<dbReference type="RefSeq" id="WP_088350786.1">
    <property type="nucleotide sequence ID" value="NZ_AVCZ01000026.1"/>
</dbReference>
<organism evidence="6 7">
    <name type="scientific">Ureibacillus massiliensis 4400831 = CIP 108448 = CCUG 49529</name>
    <dbReference type="NCBI Taxonomy" id="1211035"/>
    <lineage>
        <taxon>Bacteria</taxon>
        <taxon>Bacillati</taxon>
        <taxon>Bacillota</taxon>
        <taxon>Bacilli</taxon>
        <taxon>Bacillales</taxon>
        <taxon>Caryophanaceae</taxon>
        <taxon>Ureibacillus</taxon>
    </lineage>
</organism>
<dbReference type="SMART" id="SM00490">
    <property type="entry name" value="HELICc"/>
    <property type="match status" value="1"/>
</dbReference>
<feature type="domain" description="Helicase C-terminal" evidence="5">
    <location>
        <begin position="331"/>
        <end position="480"/>
    </location>
</feature>
<dbReference type="GO" id="GO:0005524">
    <property type="term" value="F:ATP binding"/>
    <property type="evidence" value="ECO:0007669"/>
    <property type="project" value="UniProtKB-KW"/>
</dbReference>
<dbReference type="GO" id="GO:0003677">
    <property type="term" value="F:DNA binding"/>
    <property type="evidence" value="ECO:0007669"/>
    <property type="project" value="UniProtKB-KW"/>
</dbReference>
<keyword evidence="2" id="KW-0067">ATP-binding</keyword>
<evidence type="ECO:0000259" key="5">
    <source>
        <dbReference type="PROSITE" id="PS51194"/>
    </source>
</evidence>
<dbReference type="SUPFAM" id="SSF52540">
    <property type="entry name" value="P-loop containing nucleoside triphosphate hydrolases"/>
    <property type="match status" value="1"/>
</dbReference>
<evidence type="ECO:0000256" key="3">
    <source>
        <dbReference type="ARBA" id="ARBA00023125"/>
    </source>
</evidence>
<dbReference type="eggNOG" id="COG4098">
    <property type="taxonomic scope" value="Bacteria"/>
</dbReference>
<dbReference type="EMBL" id="JPVQ01000026">
    <property type="protein sequence ID" value="KGR90077.1"/>
    <property type="molecule type" value="Genomic_DNA"/>
</dbReference>
<dbReference type="CDD" id="cd18785">
    <property type="entry name" value="SF2_C"/>
    <property type="match status" value="1"/>
</dbReference>
<dbReference type="Proteomes" id="UP000030595">
    <property type="component" value="Unassembled WGS sequence"/>
</dbReference>
<evidence type="ECO:0000313" key="6">
    <source>
        <dbReference type="EMBL" id="KGR90077.1"/>
    </source>
</evidence>
<dbReference type="Gene3D" id="3.40.50.300">
    <property type="entry name" value="P-loop containing nucleotide triphosphate hydrolases"/>
    <property type="match status" value="2"/>
</dbReference>
<dbReference type="OrthoDB" id="2077914at2"/>
<dbReference type="GO" id="GO:0006270">
    <property type="term" value="P:DNA replication initiation"/>
    <property type="evidence" value="ECO:0007669"/>
    <property type="project" value="TreeGrafter"/>
</dbReference>
<dbReference type="Pfam" id="PF00271">
    <property type="entry name" value="Helicase_C"/>
    <property type="match status" value="1"/>
</dbReference>
<dbReference type="PROSITE" id="PS51194">
    <property type="entry name" value="HELICASE_CTER"/>
    <property type="match status" value="1"/>
</dbReference>
<dbReference type="AlphaFoldDB" id="A0A0A3JST9"/>
<protein>
    <submittedName>
        <fullName evidence="6">Competence protein</fullName>
    </submittedName>
</protein>
<dbReference type="PANTHER" id="PTHR30580:SF1">
    <property type="entry name" value="COMF OPERON PROTEIN 1"/>
    <property type="match status" value="1"/>
</dbReference>
<dbReference type="PROSITE" id="PS51192">
    <property type="entry name" value="HELICASE_ATP_BIND_1"/>
    <property type="match status" value="1"/>
</dbReference>
<proteinExistence type="predicted"/>
<evidence type="ECO:0000259" key="4">
    <source>
        <dbReference type="PROSITE" id="PS51192"/>
    </source>
</evidence>
<dbReference type="GO" id="GO:0016787">
    <property type="term" value="F:hydrolase activity"/>
    <property type="evidence" value="ECO:0007669"/>
    <property type="project" value="InterPro"/>
</dbReference>
<dbReference type="PANTHER" id="PTHR30580">
    <property type="entry name" value="PRIMOSOMAL PROTEIN N"/>
    <property type="match status" value="1"/>
</dbReference>